<dbReference type="InterPro" id="IPR036864">
    <property type="entry name" value="Zn2-C6_fun-type_DNA-bd_sf"/>
</dbReference>
<dbReference type="PROSITE" id="PS00463">
    <property type="entry name" value="ZN2_CY6_FUNGAL_1"/>
    <property type="match status" value="1"/>
</dbReference>
<keyword evidence="5" id="KW-1185">Reference proteome</keyword>
<feature type="compositionally biased region" description="Low complexity" evidence="2">
    <location>
        <begin position="79"/>
        <end position="92"/>
    </location>
</feature>
<organism evidence="4 5">
    <name type="scientific">Monosporascus cannonballus</name>
    <dbReference type="NCBI Taxonomy" id="155416"/>
    <lineage>
        <taxon>Eukaryota</taxon>
        <taxon>Fungi</taxon>
        <taxon>Dikarya</taxon>
        <taxon>Ascomycota</taxon>
        <taxon>Pezizomycotina</taxon>
        <taxon>Sordariomycetes</taxon>
        <taxon>Xylariomycetidae</taxon>
        <taxon>Xylariales</taxon>
        <taxon>Xylariales incertae sedis</taxon>
        <taxon>Monosporascus</taxon>
    </lineage>
</organism>
<proteinExistence type="predicted"/>
<dbReference type="PANTHER" id="PTHR38791">
    <property type="entry name" value="ZN(II)2CYS6 TRANSCRIPTION FACTOR (EUROFUNG)-RELATED-RELATED"/>
    <property type="match status" value="1"/>
</dbReference>
<evidence type="ECO:0000313" key="5">
    <source>
        <dbReference type="Proteomes" id="UP000294003"/>
    </source>
</evidence>
<dbReference type="EMBL" id="QJNS01000362">
    <property type="protein sequence ID" value="RYO78781.1"/>
    <property type="molecule type" value="Genomic_DNA"/>
</dbReference>
<dbReference type="CDD" id="cd00067">
    <property type="entry name" value="GAL4"/>
    <property type="match status" value="1"/>
</dbReference>
<protein>
    <recommendedName>
        <fullName evidence="3">Zn(2)-C6 fungal-type domain-containing protein</fullName>
    </recommendedName>
</protein>
<gene>
    <name evidence="4" type="ORF">DL762_008527</name>
</gene>
<reference evidence="4 5" key="1">
    <citation type="submission" date="2018-06" db="EMBL/GenBank/DDBJ databases">
        <title>Complete Genomes of Monosporascus.</title>
        <authorList>
            <person name="Robinson A.J."/>
            <person name="Natvig D.O."/>
        </authorList>
    </citation>
    <scope>NUCLEOTIDE SEQUENCE [LARGE SCALE GENOMIC DNA]</scope>
    <source>
        <strain evidence="4 5">CBS 609.92</strain>
    </source>
</reference>
<dbReference type="InterPro" id="IPR021858">
    <property type="entry name" value="Fun_TF"/>
</dbReference>
<dbReference type="InterPro" id="IPR053175">
    <property type="entry name" value="DHMBA_Reg_Transcription_Factor"/>
</dbReference>
<comment type="caution">
    <text evidence="4">The sequence shown here is derived from an EMBL/GenBank/DDBJ whole genome shotgun (WGS) entry which is preliminary data.</text>
</comment>
<keyword evidence="1" id="KW-0539">Nucleus</keyword>
<accession>A0ABY0GWP2</accession>
<dbReference type="SUPFAM" id="SSF57701">
    <property type="entry name" value="Zn2/Cys6 DNA-binding domain"/>
    <property type="match status" value="1"/>
</dbReference>
<dbReference type="Pfam" id="PF00172">
    <property type="entry name" value="Zn_clus"/>
    <property type="match status" value="1"/>
</dbReference>
<evidence type="ECO:0000256" key="2">
    <source>
        <dbReference type="SAM" id="MobiDB-lite"/>
    </source>
</evidence>
<evidence type="ECO:0000259" key="3">
    <source>
        <dbReference type="PROSITE" id="PS50048"/>
    </source>
</evidence>
<evidence type="ECO:0000256" key="1">
    <source>
        <dbReference type="ARBA" id="ARBA00023242"/>
    </source>
</evidence>
<feature type="domain" description="Zn(2)-C6 fungal-type" evidence="3">
    <location>
        <begin position="10"/>
        <end position="38"/>
    </location>
</feature>
<dbReference type="SMART" id="SM00066">
    <property type="entry name" value="GAL4"/>
    <property type="match status" value="1"/>
</dbReference>
<dbReference type="Gene3D" id="4.10.240.10">
    <property type="entry name" value="Zn(2)-C6 fungal-type DNA-binding domain"/>
    <property type="match status" value="1"/>
</dbReference>
<dbReference type="PANTHER" id="PTHR38791:SF13">
    <property type="entry name" value="ZN(2)-C6 FUNGAL-TYPE DOMAIN-CONTAINING PROTEIN"/>
    <property type="match status" value="1"/>
</dbReference>
<dbReference type="Pfam" id="PF11951">
    <property type="entry name" value="Fungal_trans_2"/>
    <property type="match status" value="1"/>
</dbReference>
<name>A0ABY0GWP2_9PEZI</name>
<dbReference type="InterPro" id="IPR001138">
    <property type="entry name" value="Zn2Cys6_DnaBD"/>
</dbReference>
<feature type="region of interest" description="Disordered" evidence="2">
    <location>
        <begin position="56"/>
        <end position="97"/>
    </location>
</feature>
<sequence>MVYCGKPSRGCQMCRTRRIKCDETKPTCLKCAKSRRVCPGYKDEFDLVFRNETQSTELKARKARGKASAQKTDQHDSRQSSSPSGTPSSALPDSGKSPLGQAVVPALNLPVEQRASCFFVSNFVLVPKPGEPRGFLDYLVPLLNQEGQGSHLQHAFNACSFALLCNRGGPSANLSERALNEYAKALSKTNAALRDAEGQKADSTLAAVLLLGTFENITGKQIGLEAWGSHVEGAIQLIKVRGRRQLHSDPFQIMHTLSRGTPPGMGVEWWLEDAVKNPMASECQRVCIKTAELRAEVTRLIAVLQRTPENIEIMLDVIRRCQTVDQEAVSWMNNLPEHWQYKTVAWENHVPNGDYSKAEVFPGRVDAYADIYIASVWNMTRTARVILHSMIVRCAAWVCAPVDYRTTPEYATAARTCMEINTDIIACVPYHLGWHLKRGDVVQRAQLGGFGCGEGDGVKALAGYFLAWPLVSVSAQDYTTDAQRAWISGRLKYIGDELGVKYAHTLRENKLRLPSMLIRGDSLQASMPFPRQSFGDIISARLASPPGFSVKSLASQREAAQGEQHADRTRAQLLAKALASDDVSQGAQQYMAQKWLAV</sequence>
<dbReference type="PROSITE" id="PS50048">
    <property type="entry name" value="ZN2_CY6_FUNGAL_2"/>
    <property type="match status" value="1"/>
</dbReference>
<dbReference type="Proteomes" id="UP000294003">
    <property type="component" value="Unassembled WGS sequence"/>
</dbReference>
<evidence type="ECO:0000313" key="4">
    <source>
        <dbReference type="EMBL" id="RYO78781.1"/>
    </source>
</evidence>